<proteinExistence type="predicted"/>
<reference evidence="2" key="1">
    <citation type="submission" date="2017-04" db="EMBL/GenBank/DDBJ databases">
        <title>Genome evolution of the luminous symbionts of deep sea anglerfish.</title>
        <authorList>
            <person name="Hendry T.A."/>
        </authorList>
    </citation>
    <scope>NUCLEOTIDE SEQUENCE [LARGE SCALE GENOMIC DNA]</scope>
</reference>
<dbReference type="Proteomes" id="UP000219020">
    <property type="component" value="Unassembled WGS sequence"/>
</dbReference>
<accession>A0A2A5T199</accession>
<sequence>MLDNITSLQANGKQGVVRNAHFSERHLQTWFGDIIIKVLIV</sequence>
<evidence type="ECO:0000313" key="2">
    <source>
        <dbReference type="Proteomes" id="UP000219020"/>
    </source>
</evidence>
<dbReference type="AlphaFoldDB" id="A0A2A5T199"/>
<comment type="caution">
    <text evidence="1">The sequence shown here is derived from an EMBL/GenBank/DDBJ whole genome shotgun (WGS) entry which is preliminary data.</text>
</comment>
<organism evidence="1 2">
    <name type="scientific">Candidatus Enterovibrio escicola</name>
    <dbReference type="NCBI Taxonomy" id="1927127"/>
    <lineage>
        <taxon>Bacteria</taxon>
        <taxon>Pseudomonadati</taxon>
        <taxon>Pseudomonadota</taxon>
        <taxon>Gammaproteobacteria</taxon>
        <taxon>Vibrionales</taxon>
        <taxon>Vibrionaceae</taxon>
        <taxon>Enterovibrio</taxon>
    </lineage>
</organism>
<dbReference type="EMBL" id="NBYY01000028">
    <property type="protein sequence ID" value="PCS21898.1"/>
    <property type="molecule type" value="Genomic_DNA"/>
</dbReference>
<evidence type="ECO:0000313" key="1">
    <source>
        <dbReference type="EMBL" id="PCS21898.1"/>
    </source>
</evidence>
<protein>
    <submittedName>
        <fullName evidence="1">Mobile element protein</fullName>
    </submittedName>
</protein>
<keyword evidence="2" id="KW-1185">Reference proteome</keyword>
<name>A0A2A5T199_9GAMM</name>
<gene>
    <name evidence="1" type="ORF">BTN49_2363</name>
</gene>